<dbReference type="EMBL" id="GGEC01069878">
    <property type="protein sequence ID" value="MBX50362.1"/>
    <property type="molecule type" value="Transcribed_RNA"/>
</dbReference>
<name>A0A2P2P6I2_RHIMU</name>
<proteinExistence type="predicted"/>
<evidence type="ECO:0000313" key="1">
    <source>
        <dbReference type="EMBL" id="MBX50362.1"/>
    </source>
</evidence>
<organism evidence="1">
    <name type="scientific">Rhizophora mucronata</name>
    <name type="common">Asiatic mangrove</name>
    <dbReference type="NCBI Taxonomy" id="61149"/>
    <lineage>
        <taxon>Eukaryota</taxon>
        <taxon>Viridiplantae</taxon>
        <taxon>Streptophyta</taxon>
        <taxon>Embryophyta</taxon>
        <taxon>Tracheophyta</taxon>
        <taxon>Spermatophyta</taxon>
        <taxon>Magnoliopsida</taxon>
        <taxon>eudicotyledons</taxon>
        <taxon>Gunneridae</taxon>
        <taxon>Pentapetalae</taxon>
        <taxon>rosids</taxon>
        <taxon>fabids</taxon>
        <taxon>Malpighiales</taxon>
        <taxon>Rhizophoraceae</taxon>
        <taxon>Rhizophora</taxon>
    </lineage>
</organism>
<dbReference type="AlphaFoldDB" id="A0A2P2P6I2"/>
<reference evidence="1" key="1">
    <citation type="submission" date="2018-02" db="EMBL/GenBank/DDBJ databases">
        <title>Rhizophora mucronata_Transcriptome.</title>
        <authorList>
            <person name="Meera S.P."/>
            <person name="Sreeshan A."/>
            <person name="Augustine A."/>
        </authorList>
    </citation>
    <scope>NUCLEOTIDE SEQUENCE</scope>
    <source>
        <tissue evidence="1">Leaf</tissue>
    </source>
</reference>
<protein>
    <submittedName>
        <fullName evidence="1">Uncharacterized protein</fullName>
    </submittedName>
</protein>
<sequence>MLTYPKKKKRKEGKVNKLKLSIVRRMRYCDFNWHAAQDML</sequence>
<accession>A0A2P2P6I2</accession>